<evidence type="ECO:0000256" key="4">
    <source>
        <dbReference type="SAM" id="Coils"/>
    </source>
</evidence>
<dbReference type="PANTHER" id="PTHR23351:SF24">
    <property type="entry name" value="ACTIVATING TRANSCRIPTION FACTOR 3-RELATED"/>
    <property type="match status" value="1"/>
</dbReference>
<evidence type="ECO:0000313" key="7">
    <source>
        <dbReference type="Proteomes" id="UP000085678"/>
    </source>
</evidence>
<organism evidence="7 8">
    <name type="scientific">Lingula anatina</name>
    <name type="common">Brachiopod</name>
    <name type="synonym">Lingula unguis</name>
    <dbReference type="NCBI Taxonomy" id="7574"/>
    <lineage>
        <taxon>Eukaryota</taxon>
        <taxon>Metazoa</taxon>
        <taxon>Spiralia</taxon>
        <taxon>Lophotrochozoa</taxon>
        <taxon>Brachiopoda</taxon>
        <taxon>Linguliformea</taxon>
        <taxon>Lingulata</taxon>
        <taxon>Lingulida</taxon>
        <taxon>Linguloidea</taxon>
        <taxon>Lingulidae</taxon>
        <taxon>Lingula</taxon>
    </lineage>
</organism>
<dbReference type="Pfam" id="PF07716">
    <property type="entry name" value="bZIP_2"/>
    <property type="match status" value="1"/>
</dbReference>
<dbReference type="GO" id="GO:0000978">
    <property type="term" value="F:RNA polymerase II cis-regulatory region sequence-specific DNA binding"/>
    <property type="evidence" value="ECO:0007669"/>
    <property type="project" value="TreeGrafter"/>
</dbReference>
<dbReference type="PRINTS" id="PR00042">
    <property type="entry name" value="LEUZIPPRFOS"/>
</dbReference>
<evidence type="ECO:0000313" key="8">
    <source>
        <dbReference type="RefSeq" id="XP_013398259.1"/>
    </source>
</evidence>
<dbReference type="GO" id="GO:0000981">
    <property type="term" value="F:DNA-binding transcription factor activity, RNA polymerase II-specific"/>
    <property type="evidence" value="ECO:0007669"/>
    <property type="project" value="TreeGrafter"/>
</dbReference>
<keyword evidence="2" id="KW-0238">DNA-binding</keyword>
<proteinExistence type="predicted"/>
<evidence type="ECO:0000256" key="3">
    <source>
        <dbReference type="ARBA" id="ARBA00023163"/>
    </source>
</evidence>
<evidence type="ECO:0000259" key="6">
    <source>
        <dbReference type="PROSITE" id="PS50217"/>
    </source>
</evidence>
<feature type="compositionally biased region" description="Basic and acidic residues" evidence="5">
    <location>
        <begin position="107"/>
        <end position="119"/>
    </location>
</feature>
<accession>A0A1S3IL62</accession>
<reference evidence="8" key="1">
    <citation type="submission" date="2025-08" db="UniProtKB">
        <authorList>
            <consortium name="RefSeq"/>
        </authorList>
    </citation>
    <scope>IDENTIFICATION</scope>
    <source>
        <tissue evidence="8">Gonads</tissue>
    </source>
</reference>
<dbReference type="RefSeq" id="XP_013398259.1">
    <property type="nucleotide sequence ID" value="XM_013542805.2"/>
</dbReference>
<dbReference type="OrthoDB" id="2596881at2759"/>
<dbReference type="SUPFAM" id="SSF57959">
    <property type="entry name" value="Leucine zipper domain"/>
    <property type="match status" value="1"/>
</dbReference>
<sequence>MENSICSEIRHQTPPATGEHFLQLASKQESDENFLDPSAFPLEEYDALRYCTADLPDFENANVEALVKGDLSPLVREELRYSILRRCNGALKAEYKESTVEELSPEEQERRDARREKNKMAARKCRDKKKQTIQDLVKKNNDLESQNTSLRYQIRQLQKEKNAVQRALDDHLAQCPLISS</sequence>
<protein>
    <submittedName>
        <fullName evidence="8">Cyclic AMP-dependent transcription factor ATF-3</fullName>
    </submittedName>
</protein>
<dbReference type="Gene3D" id="1.20.5.170">
    <property type="match status" value="1"/>
</dbReference>
<feature type="domain" description="BZIP" evidence="6">
    <location>
        <begin position="108"/>
        <end position="171"/>
    </location>
</feature>
<dbReference type="InterPro" id="IPR004827">
    <property type="entry name" value="bZIP"/>
</dbReference>
<dbReference type="SMART" id="SM00338">
    <property type="entry name" value="BRLZ"/>
    <property type="match status" value="1"/>
</dbReference>
<dbReference type="GO" id="GO:0005634">
    <property type="term" value="C:nucleus"/>
    <property type="evidence" value="ECO:0007669"/>
    <property type="project" value="TreeGrafter"/>
</dbReference>
<evidence type="ECO:0000256" key="1">
    <source>
        <dbReference type="ARBA" id="ARBA00023015"/>
    </source>
</evidence>
<dbReference type="PROSITE" id="PS00036">
    <property type="entry name" value="BZIP_BASIC"/>
    <property type="match status" value="1"/>
</dbReference>
<dbReference type="Proteomes" id="UP000085678">
    <property type="component" value="Unplaced"/>
</dbReference>
<keyword evidence="3" id="KW-0804">Transcription</keyword>
<dbReference type="KEGG" id="lak:106164782"/>
<evidence type="ECO:0000256" key="5">
    <source>
        <dbReference type="SAM" id="MobiDB-lite"/>
    </source>
</evidence>
<dbReference type="PROSITE" id="PS50217">
    <property type="entry name" value="BZIP"/>
    <property type="match status" value="1"/>
</dbReference>
<dbReference type="AlphaFoldDB" id="A0A1S3IL62"/>
<feature type="region of interest" description="Disordered" evidence="5">
    <location>
        <begin position="97"/>
        <end position="125"/>
    </location>
</feature>
<gene>
    <name evidence="8" type="primary">LOC106164782</name>
</gene>
<keyword evidence="7" id="KW-1185">Reference proteome</keyword>
<dbReference type="InParanoid" id="A0A1S3IL62"/>
<keyword evidence="4" id="KW-0175">Coiled coil</keyword>
<keyword evidence="1" id="KW-0805">Transcription regulation</keyword>
<dbReference type="STRING" id="7574.A0A1S3IL62"/>
<evidence type="ECO:0000256" key="2">
    <source>
        <dbReference type="ARBA" id="ARBA00023125"/>
    </source>
</evidence>
<name>A0A1S3IL62_LINAN</name>
<dbReference type="PANTHER" id="PTHR23351">
    <property type="entry name" value="FOS TRANSCRIPTION FACTOR-RELATED"/>
    <property type="match status" value="1"/>
</dbReference>
<feature type="coiled-coil region" evidence="4">
    <location>
        <begin position="126"/>
        <end position="174"/>
    </location>
</feature>
<dbReference type="InterPro" id="IPR046347">
    <property type="entry name" value="bZIP_sf"/>
</dbReference>
<dbReference type="InterPro" id="IPR000837">
    <property type="entry name" value="AP-1"/>
</dbReference>
<dbReference type="GeneID" id="106164782"/>